<dbReference type="EMBL" id="JAANOU010000001">
    <property type="protein sequence ID" value="NIH81700.1"/>
    <property type="molecule type" value="Genomic_DNA"/>
</dbReference>
<evidence type="ECO:0000313" key="2">
    <source>
        <dbReference type="Proteomes" id="UP000754495"/>
    </source>
</evidence>
<keyword evidence="2" id="KW-1185">Reference proteome</keyword>
<protein>
    <submittedName>
        <fullName evidence="1">Uncharacterized protein</fullName>
    </submittedName>
</protein>
<dbReference type="RefSeq" id="WP_167117836.1">
    <property type="nucleotide sequence ID" value="NZ_JAANOU010000001.1"/>
</dbReference>
<dbReference type="Proteomes" id="UP000754495">
    <property type="component" value="Unassembled WGS sequence"/>
</dbReference>
<accession>A0ABX0T1G0</accession>
<sequence>MHYEIQVAATFRDGDRLTKLVILREPWWTAAICQLADRLCSVTRHRLGCSRIVGPAVRLAERHGDRFELVLAAGTAEEFLRWDRREIWWESDD</sequence>
<organism evidence="1 2">
    <name type="scientific">Amycolatopsis viridis</name>
    <dbReference type="NCBI Taxonomy" id="185678"/>
    <lineage>
        <taxon>Bacteria</taxon>
        <taxon>Bacillati</taxon>
        <taxon>Actinomycetota</taxon>
        <taxon>Actinomycetes</taxon>
        <taxon>Pseudonocardiales</taxon>
        <taxon>Pseudonocardiaceae</taxon>
        <taxon>Amycolatopsis</taxon>
    </lineage>
</organism>
<evidence type="ECO:0000313" key="1">
    <source>
        <dbReference type="EMBL" id="NIH81700.1"/>
    </source>
</evidence>
<comment type="caution">
    <text evidence="1">The sequence shown here is derived from an EMBL/GenBank/DDBJ whole genome shotgun (WGS) entry which is preliminary data.</text>
</comment>
<proteinExistence type="predicted"/>
<name>A0ABX0T1G0_9PSEU</name>
<gene>
    <name evidence="1" type="ORF">FHX46_004230</name>
</gene>
<reference evidence="1 2" key="1">
    <citation type="submission" date="2020-03" db="EMBL/GenBank/DDBJ databases">
        <title>Sequencing the genomes of 1000 actinobacteria strains.</title>
        <authorList>
            <person name="Klenk H.-P."/>
        </authorList>
    </citation>
    <scope>NUCLEOTIDE SEQUENCE [LARGE SCALE GENOMIC DNA]</scope>
    <source>
        <strain evidence="1 2">DSM 45668</strain>
    </source>
</reference>